<name>A0A2B4S051_STYPI</name>
<comment type="caution">
    <text evidence="2">The sequence shown here is derived from an EMBL/GenBank/DDBJ whole genome shotgun (WGS) entry which is preliminary data.</text>
</comment>
<dbReference type="AlphaFoldDB" id="A0A2B4S051"/>
<protein>
    <submittedName>
        <fullName evidence="2">Uncharacterized protein</fullName>
    </submittedName>
</protein>
<keyword evidence="3" id="KW-1185">Reference proteome</keyword>
<evidence type="ECO:0000313" key="2">
    <source>
        <dbReference type="EMBL" id="PFX24084.1"/>
    </source>
</evidence>
<accession>A0A2B4S051</accession>
<dbReference type="Proteomes" id="UP000225706">
    <property type="component" value="Unassembled WGS sequence"/>
</dbReference>
<organism evidence="2 3">
    <name type="scientific">Stylophora pistillata</name>
    <name type="common">Smooth cauliflower coral</name>
    <dbReference type="NCBI Taxonomy" id="50429"/>
    <lineage>
        <taxon>Eukaryota</taxon>
        <taxon>Metazoa</taxon>
        <taxon>Cnidaria</taxon>
        <taxon>Anthozoa</taxon>
        <taxon>Hexacorallia</taxon>
        <taxon>Scleractinia</taxon>
        <taxon>Astrocoeniina</taxon>
        <taxon>Pocilloporidae</taxon>
        <taxon>Stylophora</taxon>
    </lineage>
</organism>
<proteinExistence type="predicted"/>
<evidence type="ECO:0000313" key="3">
    <source>
        <dbReference type="Proteomes" id="UP000225706"/>
    </source>
</evidence>
<reference evidence="3" key="1">
    <citation type="journal article" date="2017" name="bioRxiv">
        <title>Comparative analysis of the genomes of Stylophora pistillata and Acropora digitifera provides evidence for extensive differences between species of corals.</title>
        <authorList>
            <person name="Voolstra C.R."/>
            <person name="Li Y."/>
            <person name="Liew Y.J."/>
            <person name="Baumgarten S."/>
            <person name="Zoccola D."/>
            <person name="Flot J.-F."/>
            <person name="Tambutte S."/>
            <person name="Allemand D."/>
            <person name="Aranda M."/>
        </authorList>
    </citation>
    <scope>NUCLEOTIDE SEQUENCE [LARGE SCALE GENOMIC DNA]</scope>
</reference>
<feature type="region of interest" description="Disordered" evidence="1">
    <location>
        <begin position="153"/>
        <end position="259"/>
    </location>
</feature>
<sequence>MFCHKCGRECGNNETFCRCCGTLKWREEESVLSSSGDDRLAIEHYFNRGFRYETIVHFLAEYHGISMNRLNNHSSSEHAKNPRGLAPPEPQIKVGDLVYLVSDRNKLHARNRYLVTEINDPWCFVKKFSGCQLRASSYKVKLSECYVVPTQVNSPSSCVNQADDEVHDEQASVPDPPQPPLDITHPFDANPESLDSSIPLPQGDGGETLSDPKEPEVPRAPVEPDVSYSNPDESRAQLAPPRPQRSRKPPSHSKDYVMY</sequence>
<evidence type="ECO:0000256" key="1">
    <source>
        <dbReference type="SAM" id="MobiDB-lite"/>
    </source>
</evidence>
<dbReference type="EMBL" id="LSMT01000187">
    <property type="protein sequence ID" value="PFX24084.1"/>
    <property type="molecule type" value="Genomic_DNA"/>
</dbReference>
<gene>
    <name evidence="2" type="ORF">AWC38_SpisGene11355</name>
</gene>